<dbReference type="SMART" id="SM00248">
    <property type="entry name" value="ANK"/>
    <property type="match status" value="4"/>
</dbReference>
<comment type="caution">
    <text evidence="4">The sequence shown here is derived from an EMBL/GenBank/DDBJ whole genome shotgun (WGS) entry which is preliminary data.</text>
</comment>
<reference evidence="4 5" key="1">
    <citation type="submission" date="2022-10" db="EMBL/GenBank/DDBJ databases">
        <title>Luteolibacter arcticus strain CCTCC AB 2014275, whole genome shotgun sequencing project.</title>
        <authorList>
            <person name="Zhao G."/>
            <person name="Shen L."/>
        </authorList>
    </citation>
    <scope>NUCLEOTIDE SEQUENCE [LARGE SCALE GENOMIC DNA]</scope>
    <source>
        <strain evidence="4 5">CCTCC AB 2014275</strain>
    </source>
</reference>
<dbReference type="RefSeq" id="WP_264490664.1">
    <property type="nucleotide sequence ID" value="NZ_JAPDDT010000029.1"/>
</dbReference>
<evidence type="ECO:0000256" key="1">
    <source>
        <dbReference type="ARBA" id="ARBA00022737"/>
    </source>
</evidence>
<keyword evidence="5" id="KW-1185">Reference proteome</keyword>
<dbReference type="SUPFAM" id="SSF48403">
    <property type="entry name" value="Ankyrin repeat"/>
    <property type="match status" value="1"/>
</dbReference>
<dbReference type="PROSITE" id="PS50297">
    <property type="entry name" value="ANK_REP_REGION"/>
    <property type="match status" value="1"/>
</dbReference>
<organism evidence="4 5">
    <name type="scientific">Luteolibacter arcticus</name>
    <dbReference type="NCBI Taxonomy" id="1581411"/>
    <lineage>
        <taxon>Bacteria</taxon>
        <taxon>Pseudomonadati</taxon>
        <taxon>Verrucomicrobiota</taxon>
        <taxon>Verrucomicrobiia</taxon>
        <taxon>Verrucomicrobiales</taxon>
        <taxon>Verrucomicrobiaceae</taxon>
        <taxon>Luteolibacter</taxon>
    </lineage>
</organism>
<gene>
    <name evidence="4" type="ORF">OKA05_28650</name>
</gene>
<dbReference type="InterPro" id="IPR002110">
    <property type="entry name" value="Ankyrin_rpt"/>
</dbReference>
<dbReference type="InterPro" id="IPR036770">
    <property type="entry name" value="Ankyrin_rpt-contain_sf"/>
</dbReference>
<dbReference type="EMBL" id="JAPDDT010000029">
    <property type="protein sequence ID" value="MCW1926556.1"/>
    <property type="molecule type" value="Genomic_DNA"/>
</dbReference>
<feature type="repeat" description="ANK" evidence="3">
    <location>
        <begin position="117"/>
        <end position="143"/>
    </location>
</feature>
<dbReference type="Pfam" id="PF12796">
    <property type="entry name" value="Ank_2"/>
    <property type="match status" value="1"/>
</dbReference>
<evidence type="ECO:0000313" key="5">
    <source>
        <dbReference type="Proteomes" id="UP001320876"/>
    </source>
</evidence>
<dbReference type="Proteomes" id="UP001320876">
    <property type="component" value="Unassembled WGS sequence"/>
</dbReference>
<dbReference type="Gene3D" id="1.25.40.20">
    <property type="entry name" value="Ankyrin repeat-containing domain"/>
    <property type="match status" value="1"/>
</dbReference>
<keyword evidence="1" id="KW-0677">Repeat</keyword>
<proteinExistence type="predicted"/>
<dbReference type="PRINTS" id="PR01415">
    <property type="entry name" value="ANKYRIN"/>
</dbReference>
<dbReference type="PROSITE" id="PS50088">
    <property type="entry name" value="ANK_REPEAT"/>
    <property type="match status" value="2"/>
</dbReference>
<keyword evidence="2 3" id="KW-0040">ANK repeat</keyword>
<dbReference type="PANTHER" id="PTHR24171">
    <property type="entry name" value="ANKYRIN REPEAT DOMAIN-CONTAINING PROTEIN 39-RELATED"/>
    <property type="match status" value="1"/>
</dbReference>
<dbReference type="Pfam" id="PF00023">
    <property type="entry name" value="Ank"/>
    <property type="match status" value="1"/>
</dbReference>
<feature type="repeat" description="ANK" evidence="3">
    <location>
        <begin position="82"/>
        <end position="114"/>
    </location>
</feature>
<evidence type="ECO:0000256" key="2">
    <source>
        <dbReference type="ARBA" id="ARBA00023043"/>
    </source>
</evidence>
<name>A0ABT3GSP3_9BACT</name>
<evidence type="ECO:0000256" key="3">
    <source>
        <dbReference type="PROSITE-ProRule" id="PRU00023"/>
    </source>
</evidence>
<evidence type="ECO:0000313" key="4">
    <source>
        <dbReference type="EMBL" id="MCW1926556.1"/>
    </source>
</evidence>
<dbReference type="PANTHER" id="PTHR24171:SF8">
    <property type="entry name" value="BRCA1-ASSOCIATED RING DOMAIN PROTEIN 1"/>
    <property type="match status" value="1"/>
</dbReference>
<accession>A0ABT3GSP3</accession>
<sequence length="190" mass="21152">MTMAFDPYDMDCEEWPPLWRALNERDFAAAAALIAEGAELDDLIERDGNTLLHDAAQLGDLEMMDFFLAHDCPVTREQFDYVDATPLIRAADHGQTAMVIRLLEAGVNPNAHHEARAGNTAIREAVRGGHTEIVSLLLRAGADPTIPGWMAISAVDQAWYEIRDSRETTREIRAMLAGYPSFLRDREGRG</sequence>
<protein>
    <submittedName>
        <fullName evidence="4">Ankyrin repeat domain-containing protein</fullName>
    </submittedName>
</protein>